<feature type="region of interest" description="Disordered" evidence="1">
    <location>
        <begin position="1"/>
        <end position="20"/>
    </location>
</feature>
<evidence type="ECO:0000313" key="2">
    <source>
        <dbReference type="EMBL" id="QBI20962.1"/>
    </source>
</evidence>
<dbReference type="AlphaFoldDB" id="A0A411YIQ8"/>
<dbReference type="Gene3D" id="3.30.530.20">
    <property type="match status" value="1"/>
</dbReference>
<feature type="compositionally biased region" description="Basic residues" evidence="1">
    <location>
        <begin position="184"/>
        <end position="193"/>
    </location>
</feature>
<organism evidence="2 3">
    <name type="scientific">Egibacter rhizosphaerae</name>
    <dbReference type="NCBI Taxonomy" id="1670831"/>
    <lineage>
        <taxon>Bacteria</taxon>
        <taxon>Bacillati</taxon>
        <taxon>Actinomycetota</taxon>
        <taxon>Nitriliruptoria</taxon>
        <taxon>Egibacterales</taxon>
        <taxon>Egibacteraceae</taxon>
        <taxon>Egibacter</taxon>
    </lineage>
</organism>
<name>A0A411YIQ8_9ACTN</name>
<dbReference type="KEGG" id="erz:ER308_16200"/>
<accession>A0A411YIQ8</accession>
<feature type="compositionally biased region" description="Basic residues" evidence="1">
    <location>
        <begin position="124"/>
        <end position="154"/>
    </location>
</feature>
<dbReference type="EMBL" id="CP036402">
    <property type="protein sequence ID" value="QBI20962.1"/>
    <property type="molecule type" value="Genomic_DNA"/>
</dbReference>
<dbReference type="CDD" id="cd07812">
    <property type="entry name" value="SRPBCC"/>
    <property type="match status" value="1"/>
</dbReference>
<protein>
    <recommendedName>
        <fullName evidence="4">SRPBCC family protein</fullName>
    </recommendedName>
</protein>
<evidence type="ECO:0008006" key="4">
    <source>
        <dbReference type="Google" id="ProtNLM"/>
    </source>
</evidence>
<evidence type="ECO:0000313" key="3">
    <source>
        <dbReference type="Proteomes" id="UP000291469"/>
    </source>
</evidence>
<feature type="compositionally biased region" description="Basic residues" evidence="1">
    <location>
        <begin position="166"/>
        <end position="177"/>
    </location>
</feature>
<keyword evidence="3" id="KW-1185">Reference proteome</keyword>
<dbReference type="SUPFAM" id="SSF55961">
    <property type="entry name" value="Bet v1-like"/>
    <property type="match status" value="1"/>
</dbReference>
<reference evidence="2 3" key="1">
    <citation type="submission" date="2019-01" db="EMBL/GenBank/DDBJ databases">
        <title>Egibacter rhizosphaerae EGI 80759T.</title>
        <authorList>
            <person name="Chen D.-D."/>
            <person name="Tian Y."/>
            <person name="Jiao J.-Y."/>
            <person name="Zhang X.-T."/>
            <person name="Zhang Y.-G."/>
            <person name="Zhang Y."/>
            <person name="Xiao M."/>
            <person name="Shu W.-S."/>
            <person name="Li W.-J."/>
        </authorList>
    </citation>
    <scope>NUCLEOTIDE SEQUENCE [LARGE SCALE GENOMIC DNA]</scope>
    <source>
        <strain evidence="2 3">EGI 80759</strain>
    </source>
</reference>
<proteinExistence type="predicted"/>
<gene>
    <name evidence="2" type="ORF">ER308_16200</name>
</gene>
<feature type="compositionally biased region" description="Basic and acidic residues" evidence="1">
    <location>
        <begin position="86"/>
        <end position="99"/>
    </location>
</feature>
<feature type="compositionally biased region" description="Basic residues" evidence="1">
    <location>
        <begin position="60"/>
        <end position="69"/>
    </location>
</feature>
<dbReference type="Proteomes" id="UP000291469">
    <property type="component" value="Chromosome"/>
</dbReference>
<sequence length="193" mass="21216">MPNLTTTPRRPPPSPGVTQTVTASITIPRPPAVVFTIATDPARMARWQEGRSRGPGPGRARPRRRRGLPWRHPGCGQPPHRHSHLRGRDLAVDRGDHRLGAPSPLRVRLDQRSAPAGGRATLRAGRRRVSRRGAAGHRRSVAAARPARRSHRQRGAAAGGGGVGRGPRRPARPRRRRDLSVALVRHRPARVRR</sequence>
<dbReference type="InterPro" id="IPR023393">
    <property type="entry name" value="START-like_dom_sf"/>
</dbReference>
<evidence type="ECO:0000256" key="1">
    <source>
        <dbReference type="SAM" id="MobiDB-lite"/>
    </source>
</evidence>
<feature type="compositionally biased region" description="Low complexity" evidence="1">
    <location>
        <begin position="114"/>
        <end position="123"/>
    </location>
</feature>
<feature type="region of interest" description="Disordered" evidence="1">
    <location>
        <begin position="44"/>
        <end position="193"/>
    </location>
</feature>